<organism evidence="2 3">
    <name type="scientific">Caenorhabditis elegans</name>
    <dbReference type="NCBI Taxonomy" id="6239"/>
    <lineage>
        <taxon>Eukaryota</taxon>
        <taxon>Metazoa</taxon>
        <taxon>Ecdysozoa</taxon>
        <taxon>Nematoda</taxon>
        <taxon>Chromadorea</taxon>
        <taxon>Rhabditida</taxon>
        <taxon>Rhabditina</taxon>
        <taxon>Rhabditomorpha</taxon>
        <taxon>Rhabditoidea</taxon>
        <taxon>Rhabditidae</taxon>
        <taxon>Peloderinae</taxon>
        <taxon>Caenorhabditis</taxon>
    </lineage>
</organism>
<dbReference type="SMR" id="A0A2K5ATZ7"/>
<dbReference type="EMBL" id="BX284606">
    <property type="protein sequence ID" value="SPC48655.1"/>
    <property type="molecule type" value="Genomic_DNA"/>
</dbReference>
<dbReference type="Proteomes" id="UP000001940">
    <property type="component" value="Chromosome X"/>
</dbReference>
<dbReference type="WormBase" id="C14A11.6b">
    <property type="protein sequence ID" value="CE52639"/>
    <property type="gene ID" value="WBGene00015751"/>
</dbReference>
<proteinExistence type="predicted"/>
<evidence type="ECO:0000313" key="3">
    <source>
        <dbReference type="Proteomes" id="UP000001940"/>
    </source>
</evidence>
<dbReference type="FunCoup" id="A0A2K5ATZ7">
    <property type="interactions" value="814"/>
</dbReference>
<gene>
    <name evidence="2 4" type="ORF">C14A11.6</name>
    <name evidence="2" type="ORF">CELE_C14A11.6</name>
</gene>
<keyword evidence="3" id="KW-1185">Reference proteome</keyword>
<evidence type="ECO:0000313" key="2">
    <source>
        <dbReference type="EMBL" id="SPC48655.1"/>
    </source>
</evidence>
<feature type="compositionally biased region" description="Basic residues" evidence="1">
    <location>
        <begin position="155"/>
        <end position="166"/>
    </location>
</feature>
<name>A0A2K5ATZ7_CAEEL</name>
<dbReference type="RefSeq" id="NP_001348794.1">
    <property type="nucleotide sequence ID" value="NM_001361790.3"/>
</dbReference>
<dbReference type="AlphaFoldDB" id="A0A2K5ATZ7"/>
<accession>A0A2K5ATZ7</accession>
<protein>
    <submittedName>
        <fullName evidence="2">ANK_REP_REGION domain-containing protein</fullName>
    </submittedName>
</protein>
<dbReference type="Bgee" id="WBGene00015751">
    <property type="expression patterns" value="Expressed in pharyngeal muscle cell (C elegans) and 3 other cell types or tissues"/>
</dbReference>
<dbReference type="AGR" id="WB:WBGene00015751"/>
<evidence type="ECO:0000313" key="4">
    <source>
        <dbReference type="WormBase" id="C14A11.6b"/>
    </source>
</evidence>
<dbReference type="CTD" id="180572"/>
<reference evidence="2 3" key="1">
    <citation type="journal article" date="1998" name="Science">
        <title>Genome sequence of the nematode C. elegans: a platform for investigating biology.</title>
        <authorList>
            <consortium name="The C. elegans sequencing consortium"/>
            <person name="Sulson J.E."/>
            <person name="Waterston R."/>
        </authorList>
    </citation>
    <scope>NUCLEOTIDE SEQUENCE [LARGE SCALE GENOMIC DNA]</scope>
    <source>
        <strain evidence="2 3">Bristol N2</strain>
    </source>
</reference>
<feature type="region of interest" description="Disordered" evidence="1">
    <location>
        <begin position="141"/>
        <end position="176"/>
    </location>
</feature>
<dbReference type="InParanoid" id="A0A2K5ATZ7"/>
<dbReference type="GeneID" id="180572"/>
<evidence type="ECO:0000256" key="1">
    <source>
        <dbReference type="SAM" id="MobiDB-lite"/>
    </source>
</evidence>
<dbReference type="ExpressionAtlas" id="A0A2K5ATZ7">
    <property type="expression patterns" value="baseline"/>
</dbReference>
<sequence length="506" mass="58356">MEIMEEFVKSEIAKISSEHEIILTGWKNVNFTDENIKHLYNLFKTCSHLEIRIFERNNFLENSERNDTMELMTRKLIRVSNNQSQLPSDINYSQSTSTIQKSPAINFDKTHSDFKESQEDSPTMQFLAETTNVVVEKALSKSTGLHDASEEAGLRRTKKKKKKSSKKLPNSISNLENSVEQTSKDIECNQVGALETIKKDEKFEEKDQIVDCQTRNSKKDLEESEDIESSTHYIYPESRNLKSNLQKLTTDISTEEKQIRERLKLGELANVDNGVLEEFISRANAVLKETGAVTMRKTAEAETNKYLTTNKVATVDSMGTISNELLQDIWPKTNKWRRVARVEDNIEDSEGSKKLDKEVEREVRAAIKSAGQSLSKKQIGQIRKAAVAYLSFEDSVQKELEFRSNNTLKLVQLVSAYEASNKMDELMLLRLAIAFCTKRRDFFLEARPPNFMQFTYMYIYLLEKINSRTALICACLNNQIRNADNFNELEELMLNLFHEDYFLEKN</sequence>
<dbReference type="OrthoDB" id="5871986at2759"/>